<dbReference type="Gene3D" id="3.40.1360.10">
    <property type="match status" value="1"/>
</dbReference>
<dbReference type="InterPro" id="IPR038724">
    <property type="entry name" value="RepA"/>
</dbReference>
<protein>
    <submittedName>
        <fullName evidence="1">Archaeal primase DnaG/twinkle, TOPRIM domain</fullName>
    </submittedName>
</protein>
<dbReference type="Gene3D" id="3.40.50.300">
    <property type="entry name" value="P-loop containing nucleotide triphosphate hydrolases"/>
    <property type="match status" value="1"/>
</dbReference>
<evidence type="ECO:0000313" key="1">
    <source>
        <dbReference type="EMBL" id="CAB5238742.1"/>
    </source>
</evidence>
<organism evidence="1">
    <name type="scientific">uncultured Caudovirales phage</name>
    <dbReference type="NCBI Taxonomy" id="2100421"/>
    <lineage>
        <taxon>Viruses</taxon>
        <taxon>Duplodnaviria</taxon>
        <taxon>Heunggongvirae</taxon>
        <taxon>Uroviricota</taxon>
        <taxon>Caudoviricetes</taxon>
        <taxon>Peduoviridae</taxon>
        <taxon>Maltschvirus</taxon>
        <taxon>Maltschvirus maltsch</taxon>
    </lineage>
</organism>
<dbReference type="SUPFAM" id="SSF52540">
    <property type="entry name" value="P-loop containing nucleoside triphosphate hydrolases"/>
    <property type="match status" value="1"/>
</dbReference>
<dbReference type="CDD" id="cd01029">
    <property type="entry name" value="TOPRIM_primases"/>
    <property type="match status" value="1"/>
</dbReference>
<gene>
    <name evidence="1" type="ORF">UFOVP375_24</name>
</gene>
<dbReference type="Pfam" id="PF13481">
    <property type="entry name" value="AAA_25"/>
    <property type="match status" value="1"/>
</dbReference>
<proteinExistence type="predicted"/>
<name>A0A6J7XLX3_9CAUD</name>
<dbReference type="EMBL" id="LR798464">
    <property type="protein sequence ID" value="CAB5238742.1"/>
    <property type="molecule type" value="Genomic_DNA"/>
</dbReference>
<sequence length="664" mass="72897">MDQDYKHTIGPVAQHYWGEPNRALSTPSKELRFGTHGSKSVDLVKGTWFDHEADKGGGVADLVRFMEPGASIVDRLAQFGLPKADRQERREETWDYIDQDGELRYQVIRYTQAGQKTYRQRRYENGRVVWGMQGVTALPYRLAEIAASTAPIFITEGEKCADVVARLGLLATTNHGGAGKWWPSLNDWFRGRQVIILPDNDAPGRKHARIVADSLTGTAKSIRILELPGLPNKGDVADWLILGGSKDELTRLAKAAPIYDPSSVAPIEDAIEETLDAAPAPAAKELRPIDATPFAWTDPSQIPMRRFIYGTHYIRQFVSLDVAPGGVGKSTLVIAEAIAIATGRPLLGVKATEKGRVWYFNGEDPIDEINRRVVATLKHYRINASDIEGSLFLDSGRSQPIVIAHQTRDGAIIQEPVIGAVVEAIERHKIDVMILDPFVSTHQVSENDNNAIERVAKTWAHIADITGCAINLVHHSRKTGGNEVSVEDGRGASALVSAARSARAFNQMSEDEARKAGVENRRSYFRTDNGKANLAPPSDKATWYHLVSVPLGNGPGGTDGDMVGVVTTWEWPDHSATVTVEHLRAAQREVAKGGPWRASVQSKEWIGVPIARALNVDLGSVSGKAKVASMLKIWIANGMFVEVEGRDKKREKRMFVEVGEWATD</sequence>
<accession>A0A6J7XLX3</accession>
<reference evidence="1" key="1">
    <citation type="submission" date="2020-05" db="EMBL/GenBank/DDBJ databases">
        <authorList>
            <person name="Chiriac C."/>
            <person name="Salcher M."/>
            <person name="Ghai R."/>
            <person name="Kavagutti S V."/>
        </authorList>
    </citation>
    <scope>NUCLEOTIDE SEQUENCE</scope>
</reference>
<dbReference type="InterPro" id="IPR027417">
    <property type="entry name" value="P-loop_NTPase"/>
</dbReference>
<dbReference type="InterPro" id="IPR034154">
    <property type="entry name" value="TOPRIM_DnaG/twinkle"/>
</dbReference>
<dbReference type="CDD" id="cd01125">
    <property type="entry name" value="RepA_RSF1010_like"/>
    <property type="match status" value="1"/>
</dbReference>